<sequence>MAMETAFGRGVEEEVEENIIVVKKTVNNPVYNSASSVLVSAKSNRDGGLETKSKEMRELEVKMEKLARENEELRNGGNGGRGGYSGGYNGGRGGNNGLGGNRGGYGGNNYQGRGGYNGGNGYNNGYNNQNRGGYGNNNGYNNGGNNLQRYPNNNNNSNNGKTGVLPRNDFNRQDGDFCSYCGGEGHTSRNCAACRIDMENKLVTTDGQNLYLPNGKKLDMTKDRY</sequence>
<reference evidence="5" key="1">
    <citation type="submission" date="2013-11" db="EMBL/GenBank/DDBJ databases">
        <title>Genome sequence of the fusiform rust pathogen reveals effectors for host alternation and coevolution with pine.</title>
        <authorList>
            <consortium name="DOE Joint Genome Institute"/>
            <person name="Smith K."/>
            <person name="Pendleton A."/>
            <person name="Kubisiak T."/>
            <person name="Anderson C."/>
            <person name="Salamov A."/>
            <person name="Aerts A."/>
            <person name="Riley R."/>
            <person name="Clum A."/>
            <person name="Lindquist E."/>
            <person name="Ence D."/>
            <person name="Campbell M."/>
            <person name="Kronenberg Z."/>
            <person name="Feau N."/>
            <person name="Dhillon B."/>
            <person name="Hamelin R."/>
            <person name="Burleigh J."/>
            <person name="Smith J."/>
            <person name="Yandell M."/>
            <person name="Nelson C."/>
            <person name="Grigoriev I."/>
            <person name="Davis J."/>
        </authorList>
    </citation>
    <scope>NUCLEOTIDE SEQUENCE</scope>
    <source>
        <strain evidence="5">G11</strain>
    </source>
</reference>
<proteinExistence type="predicted"/>
<feature type="non-terminal residue" evidence="5">
    <location>
        <position position="225"/>
    </location>
</feature>
<evidence type="ECO:0000256" key="2">
    <source>
        <dbReference type="SAM" id="Coils"/>
    </source>
</evidence>
<evidence type="ECO:0000313" key="5">
    <source>
        <dbReference type="EMBL" id="KAG0138930.1"/>
    </source>
</evidence>
<accession>A0A9P6N4Q0</accession>
<name>A0A9P6N4Q0_9BASI</name>
<evidence type="ECO:0000256" key="1">
    <source>
        <dbReference type="PROSITE-ProRule" id="PRU00047"/>
    </source>
</evidence>
<keyword evidence="1" id="KW-0863">Zinc-finger</keyword>
<dbReference type="GO" id="GO:0008270">
    <property type="term" value="F:zinc ion binding"/>
    <property type="evidence" value="ECO:0007669"/>
    <property type="project" value="UniProtKB-KW"/>
</dbReference>
<comment type="caution">
    <text evidence="5">The sequence shown here is derived from an EMBL/GenBank/DDBJ whole genome shotgun (WGS) entry which is preliminary data.</text>
</comment>
<protein>
    <recommendedName>
        <fullName evidence="4">CCHC-type domain-containing protein</fullName>
    </recommendedName>
</protein>
<dbReference type="EMBL" id="MU168155">
    <property type="protein sequence ID" value="KAG0138930.1"/>
    <property type="molecule type" value="Genomic_DNA"/>
</dbReference>
<keyword evidence="6" id="KW-1185">Reference proteome</keyword>
<feature type="region of interest" description="Disordered" evidence="3">
    <location>
        <begin position="127"/>
        <end position="168"/>
    </location>
</feature>
<evidence type="ECO:0000256" key="3">
    <source>
        <dbReference type="SAM" id="MobiDB-lite"/>
    </source>
</evidence>
<dbReference type="InterPro" id="IPR001878">
    <property type="entry name" value="Znf_CCHC"/>
</dbReference>
<feature type="coiled-coil region" evidence="2">
    <location>
        <begin position="49"/>
        <end position="76"/>
    </location>
</feature>
<dbReference type="GO" id="GO:0003676">
    <property type="term" value="F:nucleic acid binding"/>
    <property type="evidence" value="ECO:0007669"/>
    <property type="project" value="InterPro"/>
</dbReference>
<evidence type="ECO:0000259" key="4">
    <source>
        <dbReference type="PROSITE" id="PS50158"/>
    </source>
</evidence>
<dbReference type="PROSITE" id="PS50158">
    <property type="entry name" value="ZF_CCHC"/>
    <property type="match status" value="1"/>
</dbReference>
<keyword evidence="1" id="KW-0479">Metal-binding</keyword>
<keyword evidence="1" id="KW-0862">Zinc</keyword>
<gene>
    <name evidence="5" type="ORF">CROQUDRAFT_710341</name>
</gene>
<keyword evidence="2" id="KW-0175">Coiled coil</keyword>
<dbReference type="AlphaFoldDB" id="A0A9P6N4Q0"/>
<dbReference type="Proteomes" id="UP000886653">
    <property type="component" value="Unassembled WGS sequence"/>
</dbReference>
<feature type="compositionally biased region" description="Low complexity" evidence="3">
    <location>
        <begin position="127"/>
        <end position="163"/>
    </location>
</feature>
<feature type="domain" description="CCHC-type" evidence="4">
    <location>
        <begin position="178"/>
        <end position="191"/>
    </location>
</feature>
<organism evidence="5 6">
    <name type="scientific">Cronartium quercuum f. sp. fusiforme G11</name>
    <dbReference type="NCBI Taxonomy" id="708437"/>
    <lineage>
        <taxon>Eukaryota</taxon>
        <taxon>Fungi</taxon>
        <taxon>Dikarya</taxon>
        <taxon>Basidiomycota</taxon>
        <taxon>Pucciniomycotina</taxon>
        <taxon>Pucciniomycetes</taxon>
        <taxon>Pucciniales</taxon>
        <taxon>Coleosporiaceae</taxon>
        <taxon>Cronartium</taxon>
    </lineage>
</organism>
<evidence type="ECO:0000313" key="6">
    <source>
        <dbReference type="Proteomes" id="UP000886653"/>
    </source>
</evidence>